<reference evidence="1 2" key="1">
    <citation type="submission" date="2024-06" db="EMBL/GenBank/DDBJ databases">
        <title>Genomic Encyclopedia of Type Strains, Phase IV (KMG-IV): sequencing the most valuable type-strain genomes for metagenomic binning, comparative biology and taxonomic classification.</title>
        <authorList>
            <person name="Goeker M."/>
        </authorList>
    </citation>
    <scope>NUCLEOTIDE SEQUENCE [LARGE SCALE GENOMIC DNA]</scope>
    <source>
        <strain evidence="1 2">DSM 29388</strain>
    </source>
</reference>
<dbReference type="EMBL" id="JBEPMO010000002">
    <property type="protein sequence ID" value="MET3730888.1"/>
    <property type="molecule type" value="Genomic_DNA"/>
</dbReference>
<accession>A0ABV2LQN1</accession>
<name>A0ABV2LQN1_9FLAO</name>
<evidence type="ECO:0000313" key="1">
    <source>
        <dbReference type="EMBL" id="MET3730888.1"/>
    </source>
</evidence>
<evidence type="ECO:0000313" key="2">
    <source>
        <dbReference type="Proteomes" id="UP001549146"/>
    </source>
</evidence>
<sequence length="153" mass="17875">MPKHINSLTIFYYIRSYIWLKNWNKKTTKINIMRKIFFFAAFLAFAGVSNAQQKAVSAEATQVVEKKNNFDEWSEALKLTDKQIAQFKSITEKYSAEKQKIRGTGTAKDFQSINERRDKEIKGILTPEQIKLNEEYELKKEELKRSNAALKSK</sequence>
<organism evidence="1 2">
    <name type="scientific">Moheibacter stercoris</name>
    <dbReference type="NCBI Taxonomy" id="1628251"/>
    <lineage>
        <taxon>Bacteria</taxon>
        <taxon>Pseudomonadati</taxon>
        <taxon>Bacteroidota</taxon>
        <taxon>Flavobacteriia</taxon>
        <taxon>Flavobacteriales</taxon>
        <taxon>Weeksellaceae</taxon>
        <taxon>Moheibacter</taxon>
    </lineage>
</organism>
<keyword evidence="2" id="KW-1185">Reference proteome</keyword>
<dbReference type="RefSeq" id="WP_354506577.1">
    <property type="nucleotide sequence ID" value="NZ_JBEPMO010000002.1"/>
</dbReference>
<dbReference type="Proteomes" id="UP001549146">
    <property type="component" value="Unassembled WGS sequence"/>
</dbReference>
<proteinExistence type="predicted"/>
<comment type="caution">
    <text evidence="1">The sequence shown here is derived from an EMBL/GenBank/DDBJ whole genome shotgun (WGS) entry which is preliminary data.</text>
</comment>
<gene>
    <name evidence="1" type="ORF">ABID46_000447</name>
</gene>
<protein>
    <submittedName>
        <fullName evidence="1">Spy/CpxP family protein refolding chaperone</fullName>
    </submittedName>
</protein>